<dbReference type="NCBIfam" id="TIGR00401">
    <property type="entry name" value="msrA"/>
    <property type="match status" value="1"/>
</dbReference>
<dbReference type="EMBL" id="MPPL01000001">
    <property type="protein sequence ID" value="OKS88062.1"/>
    <property type="molecule type" value="Genomic_DNA"/>
</dbReference>
<dbReference type="OrthoDB" id="4174719at2"/>
<dbReference type="GO" id="GO:0008113">
    <property type="term" value="F:peptide-methionine (S)-S-oxide reductase activity"/>
    <property type="evidence" value="ECO:0007669"/>
    <property type="project" value="UniProtKB-UniRule"/>
</dbReference>
<dbReference type="InterPro" id="IPR002569">
    <property type="entry name" value="Met_Sox_Rdtase_MsrA_dom"/>
</dbReference>
<sequence length="214" mass="23989">MKKIICYILLTVSGACAAFAQSPKEKSQSSIKAAHLDTATLATGCFWCTEAKFKELRGVVKVTSGFAGGHTVNPTYEQVCTGTTGHAEACNIIFDPKQISFDELLEVFFTDHDPTQLNRQGNDVGTQYRSAIFYHNSAQKQKAQYYIKKINDEKAYPNPVVTQVVPFKVFYKAEGYHQNYFSKNGSVPYCKLVIQPELDKFRKAFANKLKTSNK</sequence>
<gene>
    <name evidence="4" type="primary">msrA</name>
    <name evidence="7" type="ORF">RG47T_3526</name>
</gene>
<keyword evidence="8" id="KW-1185">Reference proteome</keyword>
<reference evidence="7 8" key="1">
    <citation type="submission" date="2016-11" db="EMBL/GenBank/DDBJ databases">
        <title>Whole Genome Sequencing of Mucilaginibacter polytrichastri RG4-7(T) isolated from the moss sample.</title>
        <authorList>
            <person name="Li Y."/>
        </authorList>
    </citation>
    <scope>NUCLEOTIDE SEQUENCE [LARGE SCALE GENOMIC DNA]</scope>
    <source>
        <strain evidence="7 8">RG4-7</strain>
    </source>
</reference>
<evidence type="ECO:0000259" key="6">
    <source>
        <dbReference type="Pfam" id="PF01625"/>
    </source>
</evidence>
<dbReference type="Proteomes" id="UP000186720">
    <property type="component" value="Unassembled WGS sequence"/>
</dbReference>
<dbReference type="Pfam" id="PF01625">
    <property type="entry name" value="PMSR"/>
    <property type="match status" value="1"/>
</dbReference>
<dbReference type="PROSITE" id="PS51257">
    <property type="entry name" value="PROKAR_LIPOPROTEIN"/>
    <property type="match status" value="1"/>
</dbReference>
<name>A0A1Q6A263_9SPHI</name>
<feature type="signal peptide" evidence="5">
    <location>
        <begin position="1"/>
        <end position="17"/>
    </location>
</feature>
<dbReference type="AlphaFoldDB" id="A0A1Q6A263"/>
<feature type="active site" evidence="4">
    <location>
        <position position="45"/>
    </location>
</feature>
<dbReference type="Gene3D" id="3.30.1060.10">
    <property type="entry name" value="Peptide methionine sulphoxide reductase MsrA"/>
    <property type="match status" value="1"/>
</dbReference>
<comment type="catalytic activity">
    <reaction evidence="2 4">
        <text>L-methionyl-[protein] + [thioredoxin]-disulfide + H2O = L-methionyl-(S)-S-oxide-[protein] + [thioredoxin]-dithiol</text>
        <dbReference type="Rhea" id="RHEA:14217"/>
        <dbReference type="Rhea" id="RHEA-COMP:10698"/>
        <dbReference type="Rhea" id="RHEA-COMP:10700"/>
        <dbReference type="Rhea" id="RHEA-COMP:12313"/>
        <dbReference type="Rhea" id="RHEA-COMP:12315"/>
        <dbReference type="ChEBI" id="CHEBI:15377"/>
        <dbReference type="ChEBI" id="CHEBI:16044"/>
        <dbReference type="ChEBI" id="CHEBI:29950"/>
        <dbReference type="ChEBI" id="CHEBI:44120"/>
        <dbReference type="ChEBI" id="CHEBI:50058"/>
        <dbReference type="EC" id="1.8.4.11"/>
    </reaction>
</comment>
<dbReference type="EC" id="1.8.4.11" evidence="4"/>
<evidence type="ECO:0000313" key="7">
    <source>
        <dbReference type="EMBL" id="OKS88062.1"/>
    </source>
</evidence>
<comment type="catalytic activity">
    <reaction evidence="3 4">
        <text>[thioredoxin]-disulfide + L-methionine + H2O = L-methionine (S)-S-oxide + [thioredoxin]-dithiol</text>
        <dbReference type="Rhea" id="RHEA:19993"/>
        <dbReference type="Rhea" id="RHEA-COMP:10698"/>
        <dbReference type="Rhea" id="RHEA-COMP:10700"/>
        <dbReference type="ChEBI" id="CHEBI:15377"/>
        <dbReference type="ChEBI" id="CHEBI:29950"/>
        <dbReference type="ChEBI" id="CHEBI:50058"/>
        <dbReference type="ChEBI" id="CHEBI:57844"/>
        <dbReference type="ChEBI" id="CHEBI:58772"/>
        <dbReference type="EC" id="1.8.4.11"/>
    </reaction>
</comment>
<dbReference type="PANTHER" id="PTHR43774">
    <property type="entry name" value="PEPTIDE METHIONINE SULFOXIDE REDUCTASE"/>
    <property type="match status" value="1"/>
</dbReference>
<organism evidence="7 8">
    <name type="scientific">Mucilaginibacter polytrichastri</name>
    <dbReference type="NCBI Taxonomy" id="1302689"/>
    <lineage>
        <taxon>Bacteria</taxon>
        <taxon>Pseudomonadati</taxon>
        <taxon>Bacteroidota</taxon>
        <taxon>Sphingobacteriia</taxon>
        <taxon>Sphingobacteriales</taxon>
        <taxon>Sphingobacteriaceae</taxon>
        <taxon>Mucilaginibacter</taxon>
    </lineage>
</organism>
<comment type="function">
    <text evidence="4">Has an important function as a repair enzyme for proteins that have been inactivated by oxidation. Catalyzes the reversible oxidation-reduction of methionine sulfoxide in proteins to methionine.</text>
</comment>
<dbReference type="PANTHER" id="PTHR43774:SF1">
    <property type="entry name" value="PEPTIDE METHIONINE SULFOXIDE REDUCTASE MSRA 2"/>
    <property type="match status" value="1"/>
</dbReference>
<dbReference type="STRING" id="1302689.RG47T_3526"/>
<proteinExistence type="inferred from homology"/>
<comment type="similarity">
    <text evidence="4">Belongs to the MsrA Met sulfoxide reductase family.</text>
</comment>
<dbReference type="RefSeq" id="WP_074490601.1">
    <property type="nucleotide sequence ID" value="NZ_FPAM01000010.1"/>
</dbReference>
<evidence type="ECO:0000256" key="4">
    <source>
        <dbReference type="HAMAP-Rule" id="MF_01401"/>
    </source>
</evidence>
<comment type="caution">
    <text evidence="7">The sequence shown here is derived from an EMBL/GenBank/DDBJ whole genome shotgun (WGS) entry which is preliminary data.</text>
</comment>
<evidence type="ECO:0000256" key="3">
    <source>
        <dbReference type="ARBA" id="ARBA00048782"/>
    </source>
</evidence>
<keyword evidence="5" id="KW-0732">Signal</keyword>
<feature type="domain" description="Peptide methionine sulphoxide reductase MsrA" evidence="6">
    <location>
        <begin position="38"/>
        <end position="190"/>
    </location>
</feature>
<dbReference type="HAMAP" id="MF_01401">
    <property type="entry name" value="MsrA"/>
    <property type="match status" value="1"/>
</dbReference>
<dbReference type="SUPFAM" id="SSF55068">
    <property type="entry name" value="Peptide methionine sulfoxide reductase"/>
    <property type="match status" value="1"/>
</dbReference>
<accession>A0A1Q6A263</accession>
<evidence type="ECO:0000313" key="8">
    <source>
        <dbReference type="Proteomes" id="UP000186720"/>
    </source>
</evidence>
<dbReference type="GO" id="GO:0033744">
    <property type="term" value="F:L-methionine:thioredoxin-disulfide S-oxidoreductase activity"/>
    <property type="evidence" value="ECO:0007669"/>
    <property type="project" value="RHEA"/>
</dbReference>
<keyword evidence="1 4" id="KW-0560">Oxidoreductase</keyword>
<evidence type="ECO:0000256" key="2">
    <source>
        <dbReference type="ARBA" id="ARBA00047806"/>
    </source>
</evidence>
<dbReference type="InterPro" id="IPR036509">
    <property type="entry name" value="Met_Sox_Rdtase_MsrA_sf"/>
</dbReference>
<protein>
    <recommendedName>
        <fullName evidence="4">Peptide methionine sulfoxide reductase MsrA</fullName>
        <shortName evidence="4">Protein-methionine-S-oxide reductase</shortName>
        <ecNumber evidence="4">1.8.4.11</ecNumber>
    </recommendedName>
    <alternativeName>
        <fullName evidence="4">Peptide-methionine (S)-S-oxide reductase</fullName>
        <shortName evidence="4">Peptide Met(O) reductase</shortName>
    </alternativeName>
</protein>
<evidence type="ECO:0000256" key="5">
    <source>
        <dbReference type="SAM" id="SignalP"/>
    </source>
</evidence>
<feature type="chain" id="PRO_5010195687" description="Peptide methionine sulfoxide reductase MsrA" evidence="5">
    <location>
        <begin position="18"/>
        <end position="214"/>
    </location>
</feature>
<evidence type="ECO:0000256" key="1">
    <source>
        <dbReference type="ARBA" id="ARBA00023002"/>
    </source>
</evidence>